<name>A0A0E9XRS3_ANGAN</name>
<proteinExistence type="predicted"/>
<organism evidence="1">
    <name type="scientific">Anguilla anguilla</name>
    <name type="common">European freshwater eel</name>
    <name type="synonym">Muraena anguilla</name>
    <dbReference type="NCBI Taxonomy" id="7936"/>
    <lineage>
        <taxon>Eukaryota</taxon>
        <taxon>Metazoa</taxon>
        <taxon>Chordata</taxon>
        <taxon>Craniata</taxon>
        <taxon>Vertebrata</taxon>
        <taxon>Euteleostomi</taxon>
        <taxon>Actinopterygii</taxon>
        <taxon>Neopterygii</taxon>
        <taxon>Teleostei</taxon>
        <taxon>Anguilliformes</taxon>
        <taxon>Anguillidae</taxon>
        <taxon>Anguilla</taxon>
    </lineage>
</organism>
<reference evidence="1" key="2">
    <citation type="journal article" date="2015" name="Fish Shellfish Immunol.">
        <title>Early steps in the European eel (Anguilla anguilla)-Vibrio vulnificus interaction in the gills: Role of the RtxA13 toxin.</title>
        <authorList>
            <person name="Callol A."/>
            <person name="Pajuelo D."/>
            <person name="Ebbesson L."/>
            <person name="Teles M."/>
            <person name="MacKenzie S."/>
            <person name="Amaro C."/>
        </authorList>
    </citation>
    <scope>NUCLEOTIDE SEQUENCE</scope>
</reference>
<dbReference type="AlphaFoldDB" id="A0A0E9XRS3"/>
<reference evidence="1" key="1">
    <citation type="submission" date="2014-11" db="EMBL/GenBank/DDBJ databases">
        <authorList>
            <person name="Amaro Gonzalez C."/>
        </authorList>
    </citation>
    <scope>NUCLEOTIDE SEQUENCE</scope>
</reference>
<protein>
    <submittedName>
        <fullName evidence="1">Uncharacterized protein</fullName>
    </submittedName>
</protein>
<evidence type="ECO:0000313" key="1">
    <source>
        <dbReference type="EMBL" id="JAI05137.1"/>
    </source>
</evidence>
<dbReference type="EMBL" id="GBXM01003441">
    <property type="protein sequence ID" value="JAI05137.1"/>
    <property type="molecule type" value="Transcribed_RNA"/>
</dbReference>
<accession>A0A0E9XRS3</accession>
<sequence length="38" mass="4126">MLSFSRKAMQDSAVSSMDLDQPAKFPAMYGSTPEVTSL</sequence>